<feature type="transmembrane region" description="Helical" evidence="1">
    <location>
        <begin position="12"/>
        <end position="33"/>
    </location>
</feature>
<name>A0A6L8LZI5_9VIBR</name>
<accession>A0A6L8LZI5</accession>
<evidence type="ECO:0000313" key="2">
    <source>
        <dbReference type="EMBL" id="MYM58699.1"/>
    </source>
</evidence>
<reference evidence="2 3" key="1">
    <citation type="submission" date="2020-01" db="EMBL/GenBank/DDBJ databases">
        <title>Draft Genome Sequence of Vibrio sp. strain OCN044, Isolated from a Healthy Coral at Palmyra Atoll.</title>
        <authorList>
            <person name="Videau P."/>
            <person name="Loughran R."/>
            <person name="Esquivel A."/>
            <person name="Deadmond M."/>
            <person name="Paddock B.E."/>
            <person name="Saw J.H."/>
            <person name="Ushijima B."/>
        </authorList>
    </citation>
    <scope>NUCLEOTIDE SEQUENCE [LARGE SCALE GENOMIC DNA]</scope>
    <source>
        <strain evidence="2 3">OCN044</strain>
    </source>
</reference>
<comment type="caution">
    <text evidence="2">The sequence shown here is derived from an EMBL/GenBank/DDBJ whole genome shotgun (WGS) entry which is preliminary data.</text>
</comment>
<organism evidence="2 3">
    <name type="scientific">Vibrio tetraodonis subsp. pristinus</name>
    <dbReference type="NCBI Taxonomy" id="2695891"/>
    <lineage>
        <taxon>Bacteria</taxon>
        <taxon>Pseudomonadati</taxon>
        <taxon>Pseudomonadota</taxon>
        <taxon>Gammaproteobacteria</taxon>
        <taxon>Vibrionales</taxon>
        <taxon>Vibrionaceae</taxon>
        <taxon>Vibrio</taxon>
    </lineage>
</organism>
<dbReference type="Proteomes" id="UP000478571">
    <property type="component" value="Unassembled WGS sequence"/>
</dbReference>
<protein>
    <submittedName>
        <fullName evidence="2">Uncharacterized protein</fullName>
    </submittedName>
</protein>
<evidence type="ECO:0000256" key="1">
    <source>
        <dbReference type="SAM" id="Phobius"/>
    </source>
</evidence>
<feature type="transmembrane region" description="Helical" evidence="1">
    <location>
        <begin position="210"/>
        <end position="231"/>
    </location>
</feature>
<keyword evidence="3" id="KW-1185">Reference proteome</keyword>
<dbReference type="EMBL" id="WWEU01000002">
    <property type="protein sequence ID" value="MYM58699.1"/>
    <property type="molecule type" value="Genomic_DNA"/>
</dbReference>
<evidence type="ECO:0000313" key="3">
    <source>
        <dbReference type="Proteomes" id="UP000478571"/>
    </source>
</evidence>
<keyword evidence="1" id="KW-0812">Transmembrane</keyword>
<feature type="transmembrane region" description="Helical" evidence="1">
    <location>
        <begin position="72"/>
        <end position="94"/>
    </location>
</feature>
<feature type="transmembrane region" description="Helical" evidence="1">
    <location>
        <begin position="176"/>
        <end position="198"/>
    </location>
</feature>
<proteinExistence type="predicted"/>
<keyword evidence="1" id="KW-1133">Transmembrane helix</keyword>
<gene>
    <name evidence="2" type="ORF">GTG28_05640</name>
</gene>
<keyword evidence="1" id="KW-0472">Membrane</keyword>
<feature type="transmembrane region" description="Helical" evidence="1">
    <location>
        <begin position="39"/>
        <end position="60"/>
    </location>
</feature>
<feature type="transmembrane region" description="Helical" evidence="1">
    <location>
        <begin position="106"/>
        <end position="132"/>
    </location>
</feature>
<dbReference type="AlphaFoldDB" id="A0A6L8LZI5"/>
<sequence length="281" mass="31895">MEIYSDDDYNPKLMRFCMVVISGIPMLLQLPYVFADSPYHSLIFCWLSVSLIIFVLIFLYTPPGMTFLKKKVLSRSILMAYCMIVLVMYILNMVVLHSKNSFDPIFYMFVLLIVSFILGILTGLLFSDRALLFNNSKYVKIRKNEIEIRKIDLFGILTLKIMPFLRAPLIKFRNTIYILGALIGTGGAGIGLGIAETLKRSDVLAPDMSVHAVLFFSVGIPLLFVLGILIYSTMTYLSEWRKLVASIDKEYGEHTIIYNSKKKSYKKIKEIMAESGSNANG</sequence>